<evidence type="ECO:0000313" key="2">
    <source>
        <dbReference type="EMBL" id="RGV78734.1"/>
    </source>
</evidence>
<dbReference type="CDD" id="cd00077">
    <property type="entry name" value="HDc"/>
    <property type="match status" value="2"/>
</dbReference>
<gene>
    <name evidence="2" type="ORF">DWW02_03100</name>
</gene>
<dbReference type="SMART" id="SM00471">
    <property type="entry name" value="HDc"/>
    <property type="match status" value="2"/>
</dbReference>
<dbReference type="InterPro" id="IPR037522">
    <property type="entry name" value="HD_GYP_dom"/>
</dbReference>
<dbReference type="SUPFAM" id="SSF109604">
    <property type="entry name" value="HD-domain/PDEase-like"/>
    <property type="match status" value="2"/>
</dbReference>
<protein>
    <submittedName>
        <fullName evidence="2">HD domain-containing protein</fullName>
    </submittedName>
</protein>
<dbReference type="InterPro" id="IPR003607">
    <property type="entry name" value="HD/PDEase_dom"/>
</dbReference>
<accession>A0A412ZEZ0</accession>
<dbReference type="Pfam" id="PF13487">
    <property type="entry name" value="HD_5"/>
    <property type="match status" value="1"/>
</dbReference>
<proteinExistence type="predicted"/>
<organism evidence="2 3">
    <name type="scientific">Enterocloster bolteae</name>
    <dbReference type="NCBI Taxonomy" id="208479"/>
    <lineage>
        <taxon>Bacteria</taxon>
        <taxon>Bacillati</taxon>
        <taxon>Bacillota</taxon>
        <taxon>Clostridia</taxon>
        <taxon>Lachnospirales</taxon>
        <taxon>Lachnospiraceae</taxon>
        <taxon>Enterocloster</taxon>
    </lineage>
</organism>
<feature type="domain" description="HD-GYP" evidence="1">
    <location>
        <begin position="216"/>
        <end position="411"/>
    </location>
</feature>
<dbReference type="PROSITE" id="PS51832">
    <property type="entry name" value="HD_GYP"/>
    <property type="match status" value="1"/>
</dbReference>
<sequence>MPEYSLPVGNKDLINIARRAFNLVDPRLIGHGARVSYLVFQMLKEDGTYTPSEMRNLLILAALHDIGAYKTEEIDRMVEFETKEVWNHSIYGYLFFHYFTPFEYWDSVVLYHHMPWNRLRKQKDVPERVREAAQILNLADRADIYFGSSGYTGGYQRFTEFLRRQEGLAYSPRVSGLFRRLGPEVLDRLAVQGQEYCLPEDVSGQFDRTMEEVPFTEDEQKALLRMLTYVIDFRSSHTVTHTITTTVISEELAVRMLDSGNDIRDVICAAMLHDLGKIGIPVEILEFPGKLSPQAMRVMRTHVDLTEHILGTNVSARVRDIALRHHEKLDGSGYPRGLNAESLDMPQRIVAVADIISALTGTRSYKDAFSKEKTVSILEDMAEKGLIDSVIVSMFVENYDTIMGAVRQRSQPILDKYHEMQRQYQVLERRMEDRNSQAAARES</sequence>
<dbReference type="AlphaFoldDB" id="A0A412ZEZ0"/>
<dbReference type="PANTHER" id="PTHR43155:SF2">
    <property type="entry name" value="CYCLIC DI-GMP PHOSPHODIESTERASE PA4108"/>
    <property type="match status" value="1"/>
</dbReference>
<dbReference type="Pfam" id="PF01966">
    <property type="entry name" value="HD"/>
    <property type="match status" value="1"/>
</dbReference>
<dbReference type="InterPro" id="IPR006674">
    <property type="entry name" value="HD_domain"/>
</dbReference>
<dbReference type="PANTHER" id="PTHR43155">
    <property type="entry name" value="CYCLIC DI-GMP PHOSPHODIESTERASE PA4108-RELATED"/>
    <property type="match status" value="1"/>
</dbReference>
<evidence type="ECO:0000313" key="3">
    <source>
        <dbReference type="Proteomes" id="UP000284543"/>
    </source>
</evidence>
<dbReference type="Gene3D" id="1.10.3210.10">
    <property type="entry name" value="Hypothetical protein af1432"/>
    <property type="match status" value="2"/>
</dbReference>
<dbReference type="EMBL" id="QRZM01000001">
    <property type="protein sequence ID" value="RGV78734.1"/>
    <property type="molecule type" value="Genomic_DNA"/>
</dbReference>
<comment type="caution">
    <text evidence="2">The sequence shown here is derived from an EMBL/GenBank/DDBJ whole genome shotgun (WGS) entry which is preliminary data.</text>
</comment>
<reference evidence="2 3" key="1">
    <citation type="submission" date="2018-08" db="EMBL/GenBank/DDBJ databases">
        <title>A genome reference for cultivated species of the human gut microbiota.</title>
        <authorList>
            <person name="Zou Y."/>
            <person name="Xue W."/>
            <person name="Luo G."/>
        </authorList>
    </citation>
    <scope>NUCLEOTIDE SEQUENCE [LARGE SCALE GENOMIC DNA]</scope>
    <source>
        <strain evidence="2 3">AF14-18</strain>
    </source>
</reference>
<evidence type="ECO:0000259" key="1">
    <source>
        <dbReference type="PROSITE" id="PS51832"/>
    </source>
</evidence>
<name>A0A412ZEZ0_9FIRM</name>
<dbReference type="RefSeq" id="WP_118017449.1">
    <property type="nucleotide sequence ID" value="NZ_CAUHGS010000001.1"/>
</dbReference>
<dbReference type="Proteomes" id="UP000284543">
    <property type="component" value="Unassembled WGS sequence"/>
</dbReference>